<protein>
    <submittedName>
        <fullName evidence="1">Uncharacterized protein</fullName>
    </submittedName>
</protein>
<organism evidence="1 2">
    <name type="scientific">Avena sativa</name>
    <name type="common">Oat</name>
    <dbReference type="NCBI Taxonomy" id="4498"/>
    <lineage>
        <taxon>Eukaryota</taxon>
        <taxon>Viridiplantae</taxon>
        <taxon>Streptophyta</taxon>
        <taxon>Embryophyta</taxon>
        <taxon>Tracheophyta</taxon>
        <taxon>Spermatophyta</taxon>
        <taxon>Magnoliopsida</taxon>
        <taxon>Liliopsida</taxon>
        <taxon>Poales</taxon>
        <taxon>Poaceae</taxon>
        <taxon>BOP clade</taxon>
        <taxon>Pooideae</taxon>
        <taxon>Poodae</taxon>
        <taxon>Poeae</taxon>
        <taxon>Poeae Chloroplast Group 1 (Aveneae type)</taxon>
        <taxon>Aveninae</taxon>
        <taxon>Avena</taxon>
    </lineage>
</organism>
<keyword evidence="2" id="KW-1185">Reference proteome</keyword>
<sequence>MRRPRGRRSSCDVKGWTCSRGNLNLPESREFFDIPTFLCPCGCEEQFQGDFDFSLSKVTVNDQTLVGKPLDQGSADLCVPYSYGKQMEITKRVKAVLLNRPVTDSVLMNPLHLNKSCKEILGAEPNVGPAALIIMAHILKTKGICSKDEKTLYKASDVSTIHRRDTASIVRNLADGFPLNAGFFEGRRFHTARYCRPYKPPSKEKMHAKLSVKRPFIPAHAVVLIGARRKRGKLDYYYMNSWKRFCVRRDNRGRWIRKLHGIGKIDANRLMRNVIRISRFKEKPTDRSFGIEQLPLDLEASRNFDLLLN</sequence>
<evidence type="ECO:0000313" key="1">
    <source>
        <dbReference type="EnsemblPlants" id="AVESA.00010b.r2.7DG1346700.1.CDS"/>
    </source>
</evidence>
<reference evidence="1" key="2">
    <citation type="submission" date="2025-09" db="UniProtKB">
        <authorList>
            <consortium name="EnsemblPlants"/>
        </authorList>
    </citation>
    <scope>IDENTIFICATION</scope>
</reference>
<reference evidence="1" key="1">
    <citation type="submission" date="2021-05" db="EMBL/GenBank/DDBJ databases">
        <authorList>
            <person name="Scholz U."/>
            <person name="Mascher M."/>
            <person name="Fiebig A."/>
        </authorList>
    </citation>
    <scope>NUCLEOTIDE SEQUENCE [LARGE SCALE GENOMIC DNA]</scope>
</reference>
<proteinExistence type="predicted"/>
<name>A0ACD6A6S7_AVESA</name>
<dbReference type="EnsemblPlants" id="AVESA.00010b.r2.7DG1346700.1">
    <property type="protein sequence ID" value="AVESA.00010b.r2.7DG1346700.1.CDS"/>
    <property type="gene ID" value="AVESA.00010b.r2.7DG1346700"/>
</dbReference>
<accession>A0ACD6A6S7</accession>
<evidence type="ECO:0000313" key="2">
    <source>
        <dbReference type="Proteomes" id="UP001732700"/>
    </source>
</evidence>
<dbReference type="Proteomes" id="UP001732700">
    <property type="component" value="Chromosome 7D"/>
</dbReference>